<evidence type="ECO:0000259" key="3">
    <source>
        <dbReference type="Pfam" id="PF05193"/>
    </source>
</evidence>
<dbReference type="EMBL" id="CAKKNE010000004">
    <property type="protein sequence ID" value="CAH0374073.1"/>
    <property type="molecule type" value="Genomic_DNA"/>
</dbReference>
<dbReference type="AlphaFoldDB" id="A0A7S3ZKN1"/>
<feature type="compositionally biased region" description="Basic residues" evidence="1">
    <location>
        <begin position="107"/>
        <end position="118"/>
    </location>
</feature>
<feature type="domain" description="Peptidase M16 N-terminal" evidence="2">
    <location>
        <begin position="177"/>
        <end position="260"/>
    </location>
</feature>
<dbReference type="OrthoDB" id="200034at2759"/>
<feature type="domain" description="Peptidase M16 C-terminal" evidence="3">
    <location>
        <begin position="317"/>
        <end position="456"/>
    </location>
</feature>
<accession>A0A7S3ZKN1</accession>
<dbReference type="PANTHER" id="PTHR43016:SF16">
    <property type="entry name" value="METALLOPROTEASE, PUTATIVE (AFU_ORTHOLOGUE AFUA_4G07610)-RELATED"/>
    <property type="match status" value="1"/>
</dbReference>
<feature type="region of interest" description="Disordered" evidence="1">
    <location>
        <begin position="101"/>
        <end position="120"/>
    </location>
</feature>
<dbReference type="FunFam" id="3.30.830.10:FF:000015">
    <property type="entry name" value="Putative zinc metalloprotease"/>
    <property type="match status" value="1"/>
</dbReference>
<evidence type="ECO:0000313" key="4">
    <source>
        <dbReference type="EMBL" id="CAE0686300.1"/>
    </source>
</evidence>
<evidence type="ECO:0000259" key="2">
    <source>
        <dbReference type="Pfam" id="PF00675"/>
    </source>
</evidence>
<dbReference type="GO" id="GO:0046872">
    <property type="term" value="F:metal ion binding"/>
    <property type="evidence" value="ECO:0007669"/>
    <property type="project" value="InterPro"/>
</dbReference>
<dbReference type="InterPro" id="IPR011249">
    <property type="entry name" value="Metalloenz_LuxS/M16"/>
</dbReference>
<evidence type="ECO:0008006" key="7">
    <source>
        <dbReference type="Google" id="ProtNLM"/>
    </source>
</evidence>
<name>A0A7S3ZKN1_9STRA</name>
<reference evidence="5" key="2">
    <citation type="submission" date="2021-11" db="EMBL/GenBank/DDBJ databases">
        <authorList>
            <consortium name="Genoscope - CEA"/>
            <person name="William W."/>
        </authorList>
    </citation>
    <scope>NUCLEOTIDE SEQUENCE</scope>
</reference>
<proteinExistence type="predicted"/>
<evidence type="ECO:0000313" key="6">
    <source>
        <dbReference type="Proteomes" id="UP000789595"/>
    </source>
</evidence>
<dbReference type="PANTHER" id="PTHR43016">
    <property type="entry name" value="PRESEQUENCE PROTEASE"/>
    <property type="match status" value="1"/>
</dbReference>
<evidence type="ECO:0000256" key="1">
    <source>
        <dbReference type="SAM" id="MobiDB-lite"/>
    </source>
</evidence>
<evidence type="ECO:0000313" key="5">
    <source>
        <dbReference type="EMBL" id="CAH0374073.1"/>
    </source>
</evidence>
<organism evidence="4">
    <name type="scientific">Pelagomonas calceolata</name>
    <dbReference type="NCBI Taxonomy" id="35677"/>
    <lineage>
        <taxon>Eukaryota</taxon>
        <taxon>Sar</taxon>
        <taxon>Stramenopiles</taxon>
        <taxon>Ochrophyta</taxon>
        <taxon>Pelagophyceae</taxon>
        <taxon>Pelagomonadales</taxon>
        <taxon>Pelagomonadaceae</taxon>
        <taxon>Pelagomonas</taxon>
    </lineage>
</organism>
<protein>
    <recommendedName>
        <fullName evidence="7">Peptidase M16C associated domain-containing protein</fullName>
    </recommendedName>
</protein>
<dbReference type="Pfam" id="PF00675">
    <property type="entry name" value="Peptidase_M16"/>
    <property type="match status" value="1"/>
</dbReference>
<dbReference type="EMBL" id="HBIW01002040">
    <property type="protein sequence ID" value="CAE0686300.1"/>
    <property type="molecule type" value="Transcribed_RNA"/>
</dbReference>
<dbReference type="InterPro" id="IPR007863">
    <property type="entry name" value="Peptidase_M16_C"/>
</dbReference>
<dbReference type="Gene3D" id="3.30.830.10">
    <property type="entry name" value="Metalloenzyme, LuxS/M16 peptidase-like"/>
    <property type="match status" value="4"/>
</dbReference>
<dbReference type="Proteomes" id="UP000789595">
    <property type="component" value="Unassembled WGS sequence"/>
</dbReference>
<reference evidence="4" key="1">
    <citation type="submission" date="2021-01" db="EMBL/GenBank/DDBJ databases">
        <authorList>
            <person name="Corre E."/>
            <person name="Pelletier E."/>
            <person name="Niang G."/>
            <person name="Scheremetjew M."/>
            <person name="Finn R."/>
            <person name="Kale V."/>
            <person name="Holt S."/>
            <person name="Cochrane G."/>
            <person name="Meng A."/>
            <person name="Brown T."/>
            <person name="Cohen L."/>
        </authorList>
    </citation>
    <scope>NUCLEOTIDE SEQUENCE</scope>
    <source>
        <strain evidence="4">CCMP1756</strain>
    </source>
</reference>
<dbReference type="InterPro" id="IPR011765">
    <property type="entry name" value="Pept_M16_N"/>
</dbReference>
<dbReference type="SUPFAM" id="SSF63411">
    <property type="entry name" value="LuxS/MPP-like metallohydrolase"/>
    <property type="match status" value="3"/>
</dbReference>
<keyword evidence="6" id="KW-1185">Reference proteome</keyword>
<feature type="region of interest" description="Disordered" evidence="1">
    <location>
        <begin position="580"/>
        <end position="606"/>
    </location>
</feature>
<gene>
    <name evidence="4" type="ORF">PCAL00307_LOCUS1734</name>
    <name evidence="5" type="ORF">PECAL_4P13320</name>
</gene>
<sequence length="1185" mass="128643">MPARKAKVGANGALVRLGFEKSSSKIKDLPAGSTVDVVETKGERCRLRSPAGWVSAKTLEFEPEMPLSPVLSRSPPKAISPPKQALDVQLSQRSTALEKALDTTPKAKPKKRAAKKPKSAAFDEQEPFELSGATVRCWVHSRTGCRVRLVSAPGPMANLYGVLATEATEEAWCKADDGLPHTLEHLVFLGSEDYPYKGVLDKLANRCLARGTNAWTDVDHTAYTVTTAGTQGLLNLLPIYVDHMLRPTLTDEGFVTEIHHVTGEGENKGVVYCEMQGRENSAESVAERACLGALYAKTGYASETGGICDNIRKLENKTIQRYHAEFYRAENLCLIVTGGVDAGQLLDVVDEALARSWPAEKVSSSKGLTRPWTTPVPPPSLPYTSRDVVFPSADEETGLVVCGWRASKYGDPHTDCRATLLWQYLCDGAASPMTKKFVDEGLCSGVFPSGDTFRVGYRQVWFDDVATDSLERVQAEFDAALVEQSKKGIDPTRMRDIIARQKRKTLAACEDDPCALLVSPVLKHFIYADQRDETSTLKELGDALGLLEYAQALDTATWDADLQKLASSADERVWVISRPSAAEASRQRDEEESRKQATIKREGPEGLKALQDKLDKAQEVNERDIPSEMLSCVPEPDLEEATTQLFDVQSFPGSTTLTKSAEAWVSPGQQWALDHVAGTQFCRVDVCCDTRGLAPELREFLPLLSEVLLKAPTYDDQGNVVSADDNISQLRRRTVSYGCGTGLLGSGTSWGFFVGCKVDRASESYQGGADIVRTILTQTDIFDEARVDQAVAKMSLELQSALRDGGTVARMALHALVFDRVADNGALLAYAAQRAFLREARFSLSKLGTLLGRRKQFMRDFGALALALFDPTTQISRVAGDLLGGVNPISAESLDTLSQTPSKAKEAFQKRCDQIGTRKAPRSEPAKPQQIRWGRLTVVGVGSLEGGSAFLNRCALGPSANDPLKWSASLAVALEYLNALEGDFWVKIRGAGLAYGASLRADSVHGLIYFGLYRSASPKEALDAAKQIVAGYADGSTPIRSDDFANARGSLASGLVEGEKTRSQALFGAWRRALLNQDSDRNRQLIKAVGSVSERDALDAIRTWVAPLFDDACACTAIACAPAKVETLRATLLDTKRLAASPEVYDDSTLEAMVGRKPELSLAKKAGFVAFGAFAAVAVLRARRK</sequence>
<dbReference type="Pfam" id="PF05193">
    <property type="entry name" value="Peptidase_M16_C"/>
    <property type="match status" value="1"/>
</dbReference>
<feature type="compositionally biased region" description="Basic and acidic residues" evidence="1">
    <location>
        <begin position="585"/>
        <end position="606"/>
    </location>
</feature>